<name>A0ABU8YNE2_9CYAN</name>
<evidence type="ECO:0000256" key="3">
    <source>
        <dbReference type="ARBA" id="ARBA00023052"/>
    </source>
</evidence>
<evidence type="ECO:0000259" key="4">
    <source>
        <dbReference type="Pfam" id="PF00676"/>
    </source>
</evidence>
<dbReference type="RefSeq" id="WP_340541527.1">
    <property type="nucleotide sequence ID" value="NZ_JBBLXS010000160.1"/>
</dbReference>
<dbReference type="Gene3D" id="3.40.50.970">
    <property type="match status" value="1"/>
</dbReference>
<protein>
    <submittedName>
        <fullName evidence="5">Thiamine pyrophosphate-dependent dehydrogenase E1 component subunit alpha</fullName>
    </submittedName>
</protein>
<keyword evidence="3" id="KW-0786">Thiamine pyrophosphate</keyword>
<dbReference type="Pfam" id="PF00676">
    <property type="entry name" value="E1_dh"/>
    <property type="match status" value="1"/>
</dbReference>
<sequence length="321" mass="35221">MPPELHKQLFFSMLRIRLVEEKIVELYPQQEMRCPIHLSIGQEAIASGVCATLYPTDAVFSNHRAHGHYLAAGGNLKAFLAEMYGKATGCCQGKGGSMHLIDLDAGFMGSAPIVGGTIPVAVGAALGAVMQGLNKVVVVFFGEATTEEGVFHESANFAALKNLPVVFVCENNLYSVYTGMSERQPLGREVYALAKSHNIPSFQGDGNDVAQVHQMTTEAVQRARSGGGPTFLEFKTYRWREHCGPNYDNDLGYRTEAEFQEWKVRCPIQRTQAQLLEQGILTAQDLDEMIGVISSEVEEAVSFAKSSPFPDPQILFQHIYA</sequence>
<evidence type="ECO:0000313" key="5">
    <source>
        <dbReference type="EMBL" id="MEK0185894.1"/>
    </source>
</evidence>
<dbReference type="CDD" id="cd02000">
    <property type="entry name" value="TPP_E1_PDC_ADC_BCADC"/>
    <property type="match status" value="1"/>
</dbReference>
<proteinExistence type="predicted"/>
<comment type="cofactor">
    <cofactor evidence="1">
        <name>thiamine diphosphate</name>
        <dbReference type="ChEBI" id="CHEBI:58937"/>
    </cofactor>
</comment>
<comment type="caution">
    <text evidence="5">The sequence shown here is derived from an EMBL/GenBank/DDBJ whole genome shotgun (WGS) entry which is preliminary data.</text>
</comment>
<keyword evidence="2" id="KW-0560">Oxidoreductase</keyword>
<dbReference type="PANTHER" id="PTHR11516">
    <property type="entry name" value="PYRUVATE DEHYDROGENASE E1 COMPONENT, ALPHA SUBUNIT BACTERIAL AND ORGANELLAR"/>
    <property type="match status" value="1"/>
</dbReference>
<evidence type="ECO:0000313" key="6">
    <source>
        <dbReference type="Proteomes" id="UP001384579"/>
    </source>
</evidence>
<accession>A0ABU8YNE2</accession>
<reference evidence="5 6" key="1">
    <citation type="journal article" date="2020" name="Harmful Algae">
        <title>Molecular and morphological characterization of a novel dihydroanatoxin-a producing Microcoleus species (cyanobacteria) from the Russian River, California, USA.</title>
        <authorList>
            <person name="Conklin K.Y."/>
            <person name="Stancheva R."/>
            <person name="Otten T.G."/>
            <person name="Fadness R."/>
            <person name="Boyer G.L."/>
            <person name="Read B."/>
            <person name="Zhang X."/>
            <person name="Sheath R.G."/>
        </authorList>
    </citation>
    <scope>NUCLEOTIDE SEQUENCE [LARGE SCALE GENOMIC DNA]</scope>
    <source>
        <strain evidence="5 6">PTRS2</strain>
    </source>
</reference>
<dbReference type="PANTHER" id="PTHR11516:SF60">
    <property type="entry name" value="PYRUVATE DEHYDROGENASE E1 COMPONENT SUBUNIT ALPHA"/>
    <property type="match status" value="1"/>
</dbReference>
<feature type="domain" description="Dehydrogenase E1 component" evidence="4">
    <location>
        <begin position="13"/>
        <end position="312"/>
    </location>
</feature>
<dbReference type="InterPro" id="IPR029061">
    <property type="entry name" value="THDP-binding"/>
</dbReference>
<dbReference type="Proteomes" id="UP001384579">
    <property type="component" value="Unassembled WGS sequence"/>
</dbReference>
<organism evidence="5 6">
    <name type="scientific">Microcoleus anatoxicus PTRS2</name>
    <dbReference type="NCBI Taxonomy" id="2705321"/>
    <lineage>
        <taxon>Bacteria</taxon>
        <taxon>Bacillati</taxon>
        <taxon>Cyanobacteriota</taxon>
        <taxon>Cyanophyceae</taxon>
        <taxon>Oscillatoriophycideae</taxon>
        <taxon>Oscillatoriales</taxon>
        <taxon>Microcoleaceae</taxon>
        <taxon>Microcoleus</taxon>
        <taxon>Microcoleus anatoxicus</taxon>
    </lineage>
</organism>
<keyword evidence="6" id="KW-1185">Reference proteome</keyword>
<dbReference type="InterPro" id="IPR001017">
    <property type="entry name" value="DH_E1"/>
</dbReference>
<evidence type="ECO:0000256" key="2">
    <source>
        <dbReference type="ARBA" id="ARBA00023002"/>
    </source>
</evidence>
<dbReference type="SUPFAM" id="SSF52518">
    <property type="entry name" value="Thiamin diphosphate-binding fold (THDP-binding)"/>
    <property type="match status" value="1"/>
</dbReference>
<dbReference type="EMBL" id="JBBLXS010000160">
    <property type="protein sequence ID" value="MEK0185894.1"/>
    <property type="molecule type" value="Genomic_DNA"/>
</dbReference>
<gene>
    <name evidence="5" type="ORF">WMG39_13710</name>
</gene>
<dbReference type="InterPro" id="IPR050642">
    <property type="entry name" value="PDH_E1_Alpha_Subunit"/>
</dbReference>
<evidence type="ECO:0000256" key="1">
    <source>
        <dbReference type="ARBA" id="ARBA00001964"/>
    </source>
</evidence>